<dbReference type="SMART" id="SM00332">
    <property type="entry name" value="PP2Cc"/>
    <property type="match status" value="1"/>
</dbReference>
<dbReference type="HOGENOM" id="CLU_537102_0_0_10"/>
<dbReference type="PANTHER" id="PTHR13832:SF860">
    <property type="entry name" value="PROTEIN PHOSPHATASE PHPP"/>
    <property type="match status" value="1"/>
</dbReference>
<dbReference type="CDD" id="cd00143">
    <property type="entry name" value="PP2Cc"/>
    <property type="match status" value="1"/>
</dbReference>
<dbReference type="EMBL" id="ASSP01000025">
    <property type="protein sequence ID" value="EOS09127.1"/>
    <property type="molecule type" value="Genomic_DNA"/>
</dbReference>
<gene>
    <name evidence="4" type="ORF">C802_04120</name>
    <name evidence="5" type="ORF">E5339_11505</name>
</gene>
<organism evidence="4 6">
    <name type="scientific">Phocaeicola sartorii</name>
    <dbReference type="NCBI Taxonomy" id="671267"/>
    <lineage>
        <taxon>Bacteria</taxon>
        <taxon>Pseudomonadati</taxon>
        <taxon>Bacteroidota</taxon>
        <taxon>Bacteroidia</taxon>
        <taxon>Bacteroidales</taxon>
        <taxon>Bacteroidaceae</taxon>
        <taxon>Phocaeicola</taxon>
    </lineage>
</organism>
<evidence type="ECO:0000256" key="2">
    <source>
        <dbReference type="SAM" id="Phobius"/>
    </source>
</evidence>
<dbReference type="Pfam" id="PF13672">
    <property type="entry name" value="PP2C_2"/>
    <property type="match status" value="1"/>
</dbReference>
<dbReference type="Proteomes" id="UP000014200">
    <property type="component" value="Unassembled WGS sequence"/>
</dbReference>
<dbReference type="OrthoDB" id="9801841at2"/>
<dbReference type="InterPro" id="IPR001932">
    <property type="entry name" value="PPM-type_phosphatase-like_dom"/>
</dbReference>
<keyword evidence="2" id="KW-0812">Transmembrane</keyword>
<dbReference type="PROSITE" id="PS51746">
    <property type="entry name" value="PPM_2"/>
    <property type="match status" value="1"/>
</dbReference>
<evidence type="ECO:0000313" key="5">
    <source>
        <dbReference type="EMBL" id="TGY69980.1"/>
    </source>
</evidence>
<dbReference type="PANTHER" id="PTHR13832">
    <property type="entry name" value="PROTEIN PHOSPHATASE 2C"/>
    <property type="match status" value="1"/>
</dbReference>
<evidence type="ECO:0000259" key="3">
    <source>
        <dbReference type="PROSITE" id="PS51746"/>
    </source>
</evidence>
<reference evidence="5 7" key="2">
    <citation type="submission" date="2019-04" db="EMBL/GenBank/DDBJ databases">
        <title>Microbes associate with the intestines of laboratory mice.</title>
        <authorList>
            <person name="Navarre W."/>
            <person name="Wong E."/>
            <person name="Huang K."/>
            <person name="Tropini C."/>
            <person name="Ng K."/>
            <person name="Yu B."/>
        </authorList>
    </citation>
    <scope>NUCLEOTIDE SEQUENCE [LARGE SCALE GENOMIC DNA]</scope>
    <source>
        <strain evidence="5 7">NM22_B1</strain>
    </source>
</reference>
<feature type="domain" description="PPM-type phosphatase" evidence="3">
    <location>
        <begin position="7"/>
        <end position="272"/>
    </location>
</feature>
<feature type="compositionally biased region" description="Basic and acidic residues" evidence="1">
    <location>
        <begin position="387"/>
        <end position="397"/>
    </location>
</feature>
<feature type="compositionally biased region" description="Basic and acidic residues" evidence="1">
    <location>
        <begin position="351"/>
        <end position="380"/>
    </location>
</feature>
<dbReference type="SMART" id="SM00331">
    <property type="entry name" value="PP2C_SIG"/>
    <property type="match status" value="1"/>
</dbReference>
<keyword evidence="2" id="KW-1133">Transmembrane helix</keyword>
<protein>
    <recommendedName>
        <fullName evidence="3">PPM-type phosphatase domain-containing protein</fullName>
    </recommendedName>
</protein>
<dbReference type="RefSeq" id="WP_016278336.1">
    <property type="nucleotide sequence ID" value="NZ_CAJUNV010000009.1"/>
</dbReference>
<keyword evidence="6" id="KW-1185">Reference proteome</keyword>
<dbReference type="PATRIC" id="fig|1235788.3.peg.4222"/>
<evidence type="ECO:0000313" key="7">
    <source>
        <dbReference type="Proteomes" id="UP000310760"/>
    </source>
</evidence>
<dbReference type="InterPro" id="IPR015655">
    <property type="entry name" value="PP2C"/>
</dbReference>
<dbReference type="AlphaFoldDB" id="R9HYQ5"/>
<dbReference type="Gene3D" id="3.60.40.10">
    <property type="entry name" value="PPM-type phosphatase domain"/>
    <property type="match status" value="1"/>
</dbReference>
<feature type="region of interest" description="Disordered" evidence="1">
    <location>
        <begin position="349"/>
        <end position="424"/>
    </location>
</feature>
<comment type="caution">
    <text evidence="4">The sequence shown here is derived from an EMBL/GenBank/DDBJ whole genome shotgun (WGS) entry which is preliminary data.</text>
</comment>
<sequence>MSTIKFRLAAKTDMGLVRTNNEDNFQAAADLSSGQMRWVNNEICSLGEKGALLVVADGMGGMNAGEVASELAIETVREYFSLENLTPEVTRNRFSIEKYMKEVIVAADARIKAEAKERPETRGMGTTIVIGWILEGQLYVSWCGDSRAYIYNPVAGLHQITKDHSYVQGLVDKGVISREDAFEYPDSNIITRSLCDGGAKAKPESLLKPYELCDNDIVLLCTDGLCGMVRDNEMELVIRNNEHNMDVLVDELIHAACEAEGSDNITVCLCQILQGGGHCNPDVFIESENRLNGGINNMIHTVVNGNKAGAHKGKKKITALLICLLLVMVIIGGGIWYFVGGASGKNATDVVKTDSTDVKKDSIPDTLKQKDDAGDNDKVSDSSGKGNKAESLPDHGSGKSIFPNDANPGKDKVEEMDPGEEINGEKDVLVPVGNINEDEGDAPEVKEQKTIPDEYLIKKGEFTWKKITDGINKEYKTDFSEIEVKNANPKVDLGTIKIGQKIKIPKK</sequence>
<dbReference type="SUPFAM" id="SSF81606">
    <property type="entry name" value="PP2C-like"/>
    <property type="match status" value="1"/>
</dbReference>
<accession>R9HYQ5</accession>
<dbReference type="GO" id="GO:0004722">
    <property type="term" value="F:protein serine/threonine phosphatase activity"/>
    <property type="evidence" value="ECO:0007669"/>
    <property type="project" value="InterPro"/>
</dbReference>
<evidence type="ECO:0000313" key="4">
    <source>
        <dbReference type="EMBL" id="EOS09127.1"/>
    </source>
</evidence>
<reference evidence="4 6" key="1">
    <citation type="submission" date="2013-04" db="EMBL/GenBank/DDBJ databases">
        <title>The Genome Sequence of Bacteroides massiliensis dnLKV3.</title>
        <authorList>
            <consortium name="The Broad Institute Genomics Platform"/>
            <consortium name="The Broad Institute Genome Sequencing Center for Infectious Disease"/>
            <person name="Earl A."/>
            <person name="Xavier R."/>
            <person name="Kuhn K."/>
            <person name="Stappenbeck T."/>
            <person name="Walker B."/>
            <person name="Young S."/>
            <person name="Zeng Q."/>
            <person name="Gargeya S."/>
            <person name="Fitzgerald M."/>
            <person name="Haas B."/>
            <person name="Abouelleil A."/>
            <person name="Allen A.W."/>
            <person name="Alvarado L."/>
            <person name="Arachchi H.M."/>
            <person name="Berlin A.M."/>
            <person name="Chapman S.B."/>
            <person name="Gainer-Dewar J."/>
            <person name="Goldberg J."/>
            <person name="Griggs A."/>
            <person name="Gujja S."/>
            <person name="Hansen M."/>
            <person name="Howarth C."/>
            <person name="Imamovic A."/>
            <person name="Ireland A."/>
            <person name="Larimer J."/>
            <person name="McCowan C."/>
            <person name="Murphy C."/>
            <person name="Pearson M."/>
            <person name="Poon T.W."/>
            <person name="Priest M."/>
            <person name="Roberts A."/>
            <person name="Saif S."/>
            <person name="Shea T."/>
            <person name="Sisk P."/>
            <person name="Sykes S."/>
            <person name="Wortman J."/>
            <person name="Nusbaum C."/>
            <person name="Birren B."/>
        </authorList>
    </citation>
    <scope>NUCLEOTIDE SEQUENCE [LARGE SCALE GENOMIC DNA]</scope>
    <source>
        <strain evidence="4">DnLKV3</strain>
        <strain evidence="6">dnLKV3</strain>
    </source>
</reference>
<feature type="transmembrane region" description="Helical" evidence="2">
    <location>
        <begin position="317"/>
        <end position="339"/>
    </location>
</feature>
<evidence type="ECO:0000313" key="6">
    <source>
        <dbReference type="Proteomes" id="UP000014200"/>
    </source>
</evidence>
<dbReference type="GeneID" id="82155352"/>
<dbReference type="STRING" id="1235788.C802_04120"/>
<evidence type="ECO:0000256" key="1">
    <source>
        <dbReference type="SAM" id="MobiDB-lite"/>
    </source>
</evidence>
<dbReference type="Proteomes" id="UP000310760">
    <property type="component" value="Unassembled WGS sequence"/>
</dbReference>
<dbReference type="EMBL" id="SRYJ01000023">
    <property type="protein sequence ID" value="TGY69980.1"/>
    <property type="molecule type" value="Genomic_DNA"/>
</dbReference>
<keyword evidence="2" id="KW-0472">Membrane</keyword>
<dbReference type="InterPro" id="IPR036457">
    <property type="entry name" value="PPM-type-like_dom_sf"/>
</dbReference>
<proteinExistence type="predicted"/>
<name>R9HYQ5_9BACT</name>